<evidence type="ECO:0000256" key="2">
    <source>
        <dbReference type="ARBA" id="ARBA00023015"/>
    </source>
</evidence>
<comment type="caution">
    <text evidence="7">The sequence shown here is derived from an EMBL/GenBank/DDBJ whole genome shotgun (WGS) entry which is preliminary data.</text>
</comment>
<evidence type="ECO:0000313" key="7">
    <source>
        <dbReference type="EMBL" id="KAJ5087225.1"/>
    </source>
</evidence>
<protein>
    <recommendedName>
        <fullName evidence="9">Zn(2)-C6 fungal-type domain-containing protein</fullName>
    </recommendedName>
</protein>
<evidence type="ECO:0000256" key="5">
    <source>
        <dbReference type="ARBA" id="ARBA00023242"/>
    </source>
</evidence>
<proteinExistence type="predicted"/>
<dbReference type="GO" id="GO:0000976">
    <property type="term" value="F:transcription cis-regulatory region binding"/>
    <property type="evidence" value="ECO:0007669"/>
    <property type="project" value="TreeGrafter"/>
</dbReference>
<dbReference type="InterPro" id="IPR051089">
    <property type="entry name" value="prtT"/>
</dbReference>
<evidence type="ECO:0000256" key="6">
    <source>
        <dbReference type="SAM" id="MobiDB-lite"/>
    </source>
</evidence>
<feature type="compositionally biased region" description="Low complexity" evidence="6">
    <location>
        <begin position="137"/>
        <end position="156"/>
    </location>
</feature>
<gene>
    <name evidence="7" type="ORF">N7456_010841</name>
</gene>
<dbReference type="PANTHER" id="PTHR31845:SF18">
    <property type="entry name" value="ZN(II)2CYS6 TRANSCRIPTION FACTOR (EUROFUNG)"/>
    <property type="match status" value="1"/>
</dbReference>
<organism evidence="7 8">
    <name type="scientific">Penicillium angulare</name>
    <dbReference type="NCBI Taxonomy" id="116970"/>
    <lineage>
        <taxon>Eukaryota</taxon>
        <taxon>Fungi</taxon>
        <taxon>Dikarya</taxon>
        <taxon>Ascomycota</taxon>
        <taxon>Pezizomycotina</taxon>
        <taxon>Eurotiomycetes</taxon>
        <taxon>Eurotiomycetidae</taxon>
        <taxon>Eurotiales</taxon>
        <taxon>Aspergillaceae</taxon>
        <taxon>Penicillium</taxon>
    </lineage>
</organism>
<feature type="region of interest" description="Disordered" evidence="6">
    <location>
        <begin position="181"/>
        <end position="203"/>
    </location>
</feature>
<reference evidence="7" key="1">
    <citation type="submission" date="2022-11" db="EMBL/GenBank/DDBJ databases">
        <authorList>
            <person name="Petersen C."/>
        </authorList>
    </citation>
    <scope>NUCLEOTIDE SEQUENCE</scope>
    <source>
        <strain evidence="7">IBT 30069</strain>
    </source>
</reference>
<dbReference type="CDD" id="cd12148">
    <property type="entry name" value="fungal_TF_MHR"/>
    <property type="match status" value="1"/>
</dbReference>
<keyword evidence="2" id="KW-0805">Transcription regulation</keyword>
<reference evidence="7" key="2">
    <citation type="journal article" date="2023" name="IMA Fungus">
        <title>Comparative genomic study of the Penicillium genus elucidates a diverse pangenome and 15 lateral gene transfer events.</title>
        <authorList>
            <person name="Petersen C."/>
            <person name="Sorensen T."/>
            <person name="Nielsen M.R."/>
            <person name="Sondergaard T.E."/>
            <person name="Sorensen J.L."/>
            <person name="Fitzpatrick D.A."/>
            <person name="Frisvad J.C."/>
            <person name="Nielsen K.L."/>
        </authorList>
    </citation>
    <scope>NUCLEOTIDE SEQUENCE</scope>
    <source>
        <strain evidence="7">IBT 30069</strain>
    </source>
</reference>
<name>A0A9W9JZH8_9EURO</name>
<feature type="compositionally biased region" description="Polar residues" evidence="6">
    <location>
        <begin position="181"/>
        <end position="194"/>
    </location>
</feature>
<dbReference type="InterPro" id="IPR036864">
    <property type="entry name" value="Zn2-C6_fun-type_DNA-bd_sf"/>
</dbReference>
<evidence type="ECO:0000313" key="8">
    <source>
        <dbReference type="Proteomes" id="UP001149165"/>
    </source>
</evidence>
<evidence type="ECO:0000256" key="4">
    <source>
        <dbReference type="ARBA" id="ARBA00023163"/>
    </source>
</evidence>
<comment type="subcellular location">
    <subcellularLocation>
        <location evidence="1">Nucleus</location>
    </subcellularLocation>
</comment>
<dbReference type="GO" id="GO:0005634">
    <property type="term" value="C:nucleus"/>
    <property type="evidence" value="ECO:0007669"/>
    <property type="project" value="UniProtKB-SubCell"/>
</dbReference>
<accession>A0A9W9JZH8</accession>
<dbReference type="SUPFAM" id="SSF57701">
    <property type="entry name" value="Zn2/Cys6 DNA-binding domain"/>
    <property type="match status" value="1"/>
</dbReference>
<dbReference type="OrthoDB" id="1600564at2759"/>
<dbReference type="PANTHER" id="PTHR31845">
    <property type="entry name" value="FINGER DOMAIN PROTEIN, PUTATIVE-RELATED"/>
    <property type="match status" value="1"/>
</dbReference>
<keyword evidence="4" id="KW-0804">Transcription</keyword>
<sequence>MPGAARSTGRSAPYGQACLGCFKNKSKCIPRLEGDGCERCYRLKRPCNPADPLRRRNDKKPNPTDVRVAKLESAIEQLVSLIQAGNSSVDVGGIVGNLYSESAQSDRASTLSPPQEDLQYNQYHNQQELQQSPPSFHNLQNHQNQQREQQNQYFNQDQHRQQHQQLPCHGGQFRSMVRATDNNSSSTMENSQANPIDRDSHNCPQNTNMDTTKIPSSTSWWLMHDTNIFNPNPIALPTPPASTISDSFMSPSSVSPSTADICLENFRSNMLHHFPFIDLPNHLTARQLWLDRPLLFRAIVCVTSVSTQERKARSLQLKHMLWEAIIFQQLPVQEPAQPQYQTVDILLALLVYIAWGWEHLHSRRSLSRLMGMAISLVGELQFIDHDLPEATRTIIQLEPNGGLTDAYGNRTANKTPTSTMLNDTELYLERQRAILGCFAIGSAVSAYFPELDALRWIPQMGKGLCALIARGAECPPDAALATQVRLHLLTMKAAQVRERAQVPDQPPPESLPLHDLLYIKGLMSQLQELRASIPPEFQQHFVLLAQTYYTEMCIIQTIHTQESTSPQPPTCGPTRLSCFVQAVLAIKSCTSTFLTLSPSGILGVSFIQWAQQARGLATLYQLSTHEEPGWDPTTVRRLADLSEVLSNMINKLELAAFEAGEQSGLGEGIFTQLARGLRMFGQQEDARTPQETTRMRQQLDADIGMPPLMAPAATRTGEEISAYGQQTNSSITPSSWFDQFLVDYQDQPIPSM</sequence>
<dbReference type="GO" id="GO:0008270">
    <property type="term" value="F:zinc ion binding"/>
    <property type="evidence" value="ECO:0007669"/>
    <property type="project" value="InterPro"/>
</dbReference>
<dbReference type="Gene3D" id="4.10.240.10">
    <property type="entry name" value="Zn(2)-C6 fungal-type DNA-binding domain"/>
    <property type="match status" value="1"/>
</dbReference>
<evidence type="ECO:0008006" key="9">
    <source>
        <dbReference type="Google" id="ProtNLM"/>
    </source>
</evidence>
<evidence type="ECO:0000256" key="1">
    <source>
        <dbReference type="ARBA" id="ARBA00004123"/>
    </source>
</evidence>
<dbReference type="EMBL" id="JAPQKH010000007">
    <property type="protein sequence ID" value="KAJ5087225.1"/>
    <property type="molecule type" value="Genomic_DNA"/>
</dbReference>
<keyword evidence="3" id="KW-0238">DNA-binding</keyword>
<keyword evidence="5" id="KW-0539">Nucleus</keyword>
<dbReference type="Proteomes" id="UP001149165">
    <property type="component" value="Unassembled WGS sequence"/>
</dbReference>
<feature type="region of interest" description="Disordered" evidence="6">
    <location>
        <begin position="127"/>
        <end position="166"/>
    </location>
</feature>
<keyword evidence="8" id="KW-1185">Reference proteome</keyword>
<evidence type="ECO:0000256" key="3">
    <source>
        <dbReference type="ARBA" id="ARBA00023125"/>
    </source>
</evidence>
<dbReference type="AlphaFoldDB" id="A0A9W9JZH8"/>
<dbReference type="GO" id="GO:0000981">
    <property type="term" value="F:DNA-binding transcription factor activity, RNA polymerase II-specific"/>
    <property type="evidence" value="ECO:0007669"/>
    <property type="project" value="InterPro"/>
</dbReference>